<dbReference type="AlphaFoldDB" id="A0A556QPD4"/>
<gene>
    <name evidence="1" type="ORF">FPL22_04130</name>
</gene>
<proteinExistence type="predicted"/>
<sequence length="284" mass="31641">MGANVFRLSCHALGPIDFNSRVDGAIVLPSKARNQVILEKKLEALEADTASKWYQWARNNIKLIVIGLNPGNLVERNERKIMASGNEDTIDWQLWDDAKRDSDLPNLYLATSRLLEHIANQSLIDDSGSVQIGTALILNLGSVVETESKIVLKDENLITPSLLRKAERDLLLNSLVDESKYPLNKVRRVWVAWSKLTGHNAITSKHLKDVVCSLASVVNASAKFVWLTTGPHTPPVDAAHPNGVNSDYFIKPIKKAMQRGEKSQLFCSVDLESKIEILDLEKWA</sequence>
<reference evidence="1 2" key="1">
    <citation type="submission" date="2019-07" db="EMBL/GenBank/DDBJ databases">
        <title>Description of 53C-WASEF.</title>
        <authorList>
            <person name="Pitt A."/>
            <person name="Hahn M.W."/>
        </authorList>
    </citation>
    <scope>NUCLEOTIDE SEQUENCE [LARGE SCALE GENOMIC DNA]</scope>
    <source>
        <strain evidence="1 2">53C-WASEF</strain>
    </source>
</reference>
<accession>A0A556QPD4</accession>
<evidence type="ECO:0000313" key="1">
    <source>
        <dbReference type="EMBL" id="TSJ78496.1"/>
    </source>
</evidence>
<dbReference type="EMBL" id="VMBG01000001">
    <property type="protein sequence ID" value="TSJ78496.1"/>
    <property type="molecule type" value="Genomic_DNA"/>
</dbReference>
<name>A0A556QPD4_9BACT</name>
<comment type="caution">
    <text evidence="1">The sequence shown here is derived from an EMBL/GenBank/DDBJ whole genome shotgun (WGS) entry which is preliminary data.</text>
</comment>
<keyword evidence="2" id="KW-1185">Reference proteome</keyword>
<protein>
    <submittedName>
        <fullName evidence="1">Uncharacterized protein</fullName>
    </submittedName>
</protein>
<organism evidence="1 2">
    <name type="scientific">Rariglobus hedericola</name>
    <dbReference type="NCBI Taxonomy" id="2597822"/>
    <lineage>
        <taxon>Bacteria</taxon>
        <taxon>Pseudomonadati</taxon>
        <taxon>Verrucomicrobiota</taxon>
        <taxon>Opitutia</taxon>
        <taxon>Opitutales</taxon>
        <taxon>Opitutaceae</taxon>
        <taxon>Rariglobus</taxon>
    </lineage>
</organism>
<dbReference type="Proteomes" id="UP000315648">
    <property type="component" value="Unassembled WGS sequence"/>
</dbReference>
<evidence type="ECO:0000313" key="2">
    <source>
        <dbReference type="Proteomes" id="UP000315648"/>
    </source>
</evidence>
<dbReference type="RefSeq" id="WP_144228837.1">
    <property type="nucleotide sequence ID" value="NZ_CBCRVV010000024.1"/>
</dbReference>